<feature type="region of interest" description="Disordered" evidence="1">
    <location>
        <begin position="625"/>
        <end position="711"/>
    </location>
</feature>
<evidence type="ECO:0000313" key="3">
    <source>
        <dbReference type="Proteomes" id="UP000822688"/>
    </source>
</evidence>
<evidence type="ECO:0000313" key="2">
    <source>
        <dbReference type="EMBL" id="KAG0584751.1"/>
    </source>
</evidence>
<feature type="compositionally biased region" description="Low complexity" evidence="1">
    <location>
        <begin position="447"/>
        <end position="459"/>
    </location>
</feature>
<feature type="compositionally biased region" description="Basic and acidic residues" evidence="1">
    <location>
        <begin position="625"/>
        <end position="704"/>
    </location>
</feature>
<feature type="compositionally biased region" description="Acidic residues" evidence="1">
    <location>
        <begin position="775"/>
        <end position="787"/>
    </location>
</feature>
<accession>A0A8T0IPL2</accession>
<dbReference type="PANTHER" id="PTHR31439">
    <property type="entry name" value="EXPRESSED PROTEIN"/>
    <property type="match status" value="1"/>
</dbReference>
<protein>
    <submittedName>
        <fullName evidence="2">Uncharacterized protein</fullName>
    </submittedName>
</protein>
<feature type="region of interest" description="Disordered" evidence="1">
    <location>
        <begin position="446"/>
        <end position="476"/>
    </location>
</feature>
<dbReference type="Proteomes" id="UP000822688">
    <property type="component" value="Chromosome 3"/>
</dbReference>
<sequence>MGFAGAEKATSLADALQKAEQAAAKANQPPNLNEALEIAYAEANAPSVLEVWRNFEQKGSSDDPLFPSRRMAELVVEEFVDPQAVGHALVTACVGGQIRSVQRLRELQSEHLCGSMLVGLFNAFALLKAAEAGKSEVVEELLNTQMSASTALMGYMLATRWKDTKGTEAYPYVEQPSNVPSQDWVRKLVSAKSILPPAGPKFQSGGWDVSGLPGLHENMHELVRASYRTFLLWRVSIVAASRCNAEVFRILLERRTLDNAALSKSLEAMETRSAGKRGGSGLDNEAKKIVAERAKMDTLMYQLVEEYSTKNYHDAMLYTLWGHIQRGGKDHPAGPGAGNPRCVAQAQNGLWEMTLEVPLLMMPVEYALADEEPFRRYKQLTTLFNQRAKVNIQLIATVEAQPNFLQVTVGVKHVRFKAENSRWDDMCMGHFPTAVTLSVMPQSKEGTSVTMTNSSSNNTFKVGRGENISAGTGGGDGATRGIAAALRISAGVSVNSTVKSTPWRFEQLPLTDNRGGSFVWTLQAMKGLAFDRSNPHRMNETNSTWKWGRRVPGNPLDQLPFTSEGGVIFTGNEFADTMMWRFPKSMEDKKLRWSIQGQIHSTFTTSRYFETRVASFSGDIEERLKPLEDKKDKDKDKGDKSEKKDKDKDKDGEKSEKEKDKNKDKDGEKSEKKEKDKNKDKDGEKKEKSEKGDKSDKSDKEAVTKKALAKLDTTTRTEFEEWLEFKKYKDEQKKLAKSAGQTQKGSGDEIKPKKASKPEPSRFTTPPKDDATIISEDEPQLELEDQTEGTALNVKLDLDDGHAQNLANRPSLSRAQGYNGRWLGNPDMEPLSPSPQPADNWMDSGLLSPPRMPLGGITEDPDMDMPHRSASASSFMDREQRIKGLSVRSVRTSRSDSAGLR</sequence>
<dbReference type="AlphaFoldDB" id="A0A8T0IPL2"/>
<feature type="compositionally biased region" description="Low complexity" evidence="1">
    <location>
        <begin position="886"/>
        <end position="901"/>
    </location>
</feature>
<proteinExistence type="predicted"/>
<reference evidence="2" key="1">
    <citation type="submission" date="2020-06" db="EMBL/GenBank/DDBJ databases">
        <title>WGS assembly of Ceratodon purpureus strain R40.</title>
        <authorList>
            <person name="Carey S.B."/>
            <person name="Jenkins J."/>
            <person name="Shu S."/>
            <person name="Lovell J.T."/>
            <person name="Sreedasyam A."/>
            <person name="Maumus F."/>
            <person name="Tiley G.P."/>
            <person name="Fernandez-Pozo N."/>
            <person name="Barry K."/>
            <person name="Chen C."/>
            <person name="Wang M."/>
            <person name="Lipzen A."/>
            <person name="Daum C."/>
            <person name="Saski C.A."/>
            <person name="Payton A.C."/>
            <person name="Mcbreen J.C."/>
            <person name="Conrad R.E."/>
            <person name="Kollar L.M."/>
            <person name="Olsson S."/>
            <person name="Huttunen S."/>
            <person name="Landis J.B."/>
            <person name="Wickett N.J."/>
            <person name="Johnson M.G."/>
            <person name="Rensing S.A."/>
            <person name="Grimwood J."/>
            <person name="Schmutz J."/>
            <person name="Mcdaniel S.F."/>
        </authorList>
    </citation>
    <scope>NUCLEOTIDE SEQUENCE</scope>
    <source>
        <strain evidence="2">R40</strain>
    </source>
</reference>
<evidence type="ECO:0000256" key="1">
    <source>
        <dbReference type="SAM" id="MobiDB-lite"/>
    </source>
</evidence>
<organism evidence="2 3">
    <name type="scientific">Ceratodon purpureus</name>
    <name type="common">Fire moss</name>
    <name type="synonym">Dicranum purpureum</name>
    <dbReference type="NCBI Taxonomy" id="3225"/>
    <lineage>
        <taxon>Eukaryota</taxon>
        <taxon>Viridiplantae</taxon>
        <taxon>Streptophyta</taxon>
        <taxon>Embryophyta</taxon>
        <taxon>Bryophyta</taxon>
        <taxon>Bryophytina</taxon>
        <taxon>Bryopsida</taxon>
        <taxon>Dicranidae</taxon>
        <taxon>Pseudoditrichales</taxon>
        <taxon>Ditrichaceae</taxon>
        <taxon>Ceratodon</taxon>
    </lineage>
</organism>
<comment type="caution">
    <text evidence="2">The sequence shown here is derived from an EMBL/GenBank/DDBJ whole genome shotgun (WGS) entry which is preliminary data.</text>
</comment>
<dbReference type="PANTHER" id="PTHR31439:SF4">
    <property type="entry name" value="NEURONAL PAS DOMAIN PROTEIN"/>
    <property type="match status" value="1"/>
</dbReference>
<keyword evidence="3" id="KW-1185">Reference proteome</keyword>
<feature type="region of interest" description="Disordered" evidence="1">
    <location>
        <begin position="730"/>
        <end position="901"/>
    </location>
</feature>
<feature type="compositionally biased region" description="Basic and acidic residues" evidence="1">
    <location>
        <begin position="746"/>
        <end position="760"/>
    </location>
</feature>
<feature type="compositionally biased region" description="Polar residues" evidence="1">
    <location>
        <begin position="805"/>
        <end position="816"/>
    </location>
</feature>
<dbReference type="EMBL" id="CM026423">
    <property type="protein sequence ID" value="KAG0584751.1"/>
    <property type="molecule type" value="Genomic_DNA"/>
</dbReference>
<gene>
    <name evidence="2" type="ORF">KC19_3G231600</name>
</gene>
<name>A0A8T0IPL2_CERPU</name>